<evidence type="ECO:0000313" key="2">
    <source>
        <dbReference type="Proteomes" id="UP000828390"/>
    </source>
</evidence>
<protein>
    <submittedName>
        <fullName evidence="1">Uncharacterized protein</fullName>
    </submittedName>
</protein>
<dbReference type="EMBL" id="JAIWYP010000005">
    <property type="protein sequence ID" value="KAH3821182.1"/>
    <property type="molecule type" value="Genomic_DNA"/>
</dbReference>
<reference evidence="1" key="1">
    <citation type="journal article" date="2019" name="bioRxiv">
        <title>The Genome of the Zebra Mussel, Dreissena polymorpha: A Resource for Invasive Species Research.</title>
        <authorList>
            <person name="McCartney M.A."/>
            <person name="Auch B."/>
            <person name="Kono T."/>
            <person name="Mallez S."/>
            <person name="Zhang Y."/>
            <person name="Obille A."/>
            <person name="Becker A."/>
            <person name="Abrahante J.E."/>
            <person name="Garbe J."/>
            <person name="Badalamenti J.P."/>
            <person name="Herman A."/>
            <person name="Mangelson H."/>
            <person name="Liachko I."/>
            <person name="Sullivan S."/>
            <person name="Sone E.D."/>
            <person name="Koren S."/>
            <person name="Silverstein K.A.T."/>
            <person name="Beckman K.B."/>
            <person name="Gohl D.M."/>
        </authorList>
    </citation>
    <scope>NUCLEOTIDE SEQUENCE</scope>
    <source>
        <strain evidence="1">Duluth1</strain>
        <tissue evidence="1">Whole animal</tissue>
    </source>
</reference>
<comment type="caution">
    <text evidence="1">The sequence shown here is derived from an EMBL/GenBank/DDBJ whole genome shotgun (WGS) entry which is preliminary data.</text>
</comment>
<organism evidence="1 2">
    <name type="scientific">Dreissena polymorpha</name>
    <name type="common">Zebra mussel</name>
    <name type="synonym">Mytilus polymorpha</name>
    <dbReference type="NCBI Taxonomy" id="45954"/>
    <lineage>
        <taxon>Eukaryota</taxon>
        <taxon>Metazoa</taxon>
        <taxon>Spiralia</taxon>
        <taxon>Lophotrochozoa</taxon>
        <taxon>Mollusca</taxon>
        <taxon>Bivalvia</taxon>
        <taxon>Autobranchia</taxon>
        <taxon>Heteroconchia</taxon>
        <taxon>Euheterodonta</taxon>
        <taxon>Imparidentia</taxon>
        <taxon>Neoheterodontei</taxon>
        <taxon>Myida</taxon>
        <taxon>Dreissenoidea</taxon>
        <taxon>Dreissenidae</taxon>
        <taxon>Dreissena</taxon>
    </lineage>
</organism>
<sequence>MYNSSKRAGFAWCSFYLQFRLRHEVSRPGPGRRSTRTSGGVVRYQETVCQPLVVLKRQGDQESVPRTLA</sequence>
<accession>A0A9D4JUX1</accession>
<name>A0A9D4JUX1_DREPO</name>
<dbReference type="Proteomes" id="UP000828390">
    <property type="component" value="Unassembled WGS sequence"/>
</dbReference>
<reference evidence="1" key="2">
    <citation type="submission" date="2020-11" db="EMBL/GenBank/DDBJ databases">
        <authorList>
            <person name="McCartney M.A."/>
            <person name="Auch B."/>
            <person name="Kono T."/>
            <person name="Mallez S."/>
            <person name="Becker A."/>
            <person name="Gohl D.M."/>
            <person name="Silverstein K.A.T."/>
            <person name="Koren S."/>
            <person name="Bechman K.B."/>
            <person name="Herman A."/>
            <person name="Abrahante J.E."/>
            <person name="Garbe J."/>
        </authorList>
    </citation>
    <scope>NUCLEOTIDE SEQUENCE</scope>
    <source>
        <strain evidence="1">Duluth1</strain>
        <tissue evidence="1">Whole animal</tissue>
    </source>
</reference>
<dbReference type="AlphaFoldDB" id="A0A9D4JUX1"/>
<evidence type="ECO:0000313" key="1">
    <source>
        <dbReference type="EMBL" id="KAH3821182.1"/>
    </source>
</evidence>
<proteinExistence type="predicted"/>
<gene>
    <name evidence="1" type="ORF">DPMN_122943</name>
</gene>
<keyword evidence="2" id="KW-1185">Reference proteome</keyword>